<proteinExistence type="predicted"/>
<dbReference type="GeneID" id="29062684"/>
<dbReference type="RefSeq" id="YP_009279758.1">
    <property type="nucleotide sequence ID" value="NC_031018.1"/>
</dbReference>
<protein>
    <recommendedName>
        <fullName evidence="3">Phage protein</fullName>
    </recommendedName>
</protein>
<dbReference type="OrthoDB" id="26865at10239"/>
<dbReference type="Proteomes" id="UP000202940">
    <property type="component" value="Segment"/>
</dbReference>
<dbReference type="InterPro" id="IPR020121">
    <property type="entry name" value="Phage_T7-like_6.5"/>
</dbReference>
<evidence type="ECO:0008006" key="3">
    <source>
        <dbReference type="Google" id="ProtNLM"/>
    </source>
</evidence>
<dbReference type="Pfam" id="PF10911">
    <property type="entry name" value="T7-like_Y65"/>
    <property type="match status" value="1"/>
</dbReference>
<gene>
    <name evidence="1" type="ORF">sh4_0028</name>
</gene>
<dbReference type="EMBL" id="KU687350">
    <property type="protein sequence ID" value="AMR59593.1"/>
    <property type="molecule type" value="Genomic_DNA"/>
</dbReference>
<sequence length="90" mass="9972">MGLKAIDDIVNQQLDERLKVPAFSESAIQFLHVLFNERYVSRCGTIRDLKAAGYSDAYIAGFIAGLGYASESVDSALAKRQNLKDNIQFD</sequence>
<evidence type="ECO:0000313" key="2">
    <source>
        <dbReference type="Proteomes" id="UP000202940"/>
    </source>
</evidence>
<keyword evidence="2" id="KW-1185">Reference proteome</keyword>
<evidence type="ECO:0000313" key="1">
    <source>
        <dbReference type="EMBL" id="AMR59593.1"/>
    </source>
</evidence>
<accession>A0A172JGE7</accession>
<reference evidence="1 2" key="1">
    <citation type="submission" date="2016-02" db="EMBL/GenBank/DDBJ databases">
        <title>Characterization of five Podoviridae phages infecting Citrobacter freundii.</title>
        <authorList>
            <person name="Hamdi S."/>
            <person name="Rousseau G.M."/>
            <person name="Labrie S.J."/>
            <person name="Saied Kourda R."/>
            <person name="Tremblay D.M."/>
            <person name="Moineau S."/>
            <person name="Ben Slama K."/>
        </authorList>
    </citation>
    <scope>NUCLEOTIDE SEQUENCE [LARGE SCALE GENOMIC DNA]</scope>
</reference>
<name>A0A172JGE7_9CAUD</name>
<dbReference type="KEGG" id="vg:29062684"/>
<organism evidence="1 2">
    <name type="scientific">Citrobacter phage SH4</name>
    <dbReference type="NCBI Taxonomy" id="1805467"/>
    <lineage>
        <taxon>Viruses</taxon>
        <taxon>Duplodnaviria</taxon>
        <taxon>Heunggongvirae</taxon>
        <taxon>Uroviricota</taxon>
        <taxon>Caudoviricetes</taxon>
        <taxon>Autographivirales</taxon>
        <taxon>Autotranscriptaviridae</taxon>
        <taxon>Studiervirinae</taxon>
        <taxon>Kayfunavirus</taxon>
        <taxon>Kayfunavirus SH4</taxon>
    </lineage>
</organism>